<name>A0ABT1U6Z2_9GAMM</name>
<dbReference type="Pfam" id="PF17803">
    <property type="entry name" value="Cadherin_4"/>
    <property type="match status" value="1"/>
</dbReference>
<evidence type="ECO:0000313" key="8">
    <source>
        <dbReference type="Proteomes" id="UP001524586"/>
    </source>
</evidence>
<sequence length="614" mass="65214">MTGVSGAINNVKGTLENIKDTVIYNFSSDNGNTVTILGKTLDLKNFFNIEGSLIVNIDEDLDGEIDATFTFKGDYAGKDISLSHVGADTVLTITTQTAPVATDDFYRLDEDSFVTGNFLTDQTNGAADFDADSDLLSLIRINGQLLSDYDDDLATLGNQIYLSSGAVLEIAANGTFTYSTNKAFENLAVGESVFDVLTYEISDQRREGIDSASVTFKIDGQNDAPEATTDSFTTSESSPITTGNVLLNDTDVDDDALNVSGLDLSETKGVVTDNGDGTFYYNPNDAFKYLGSGETATDSFVYTVSDGNGGYDEATVIITINGLAGPYTWYIDSDLDGFGFDDQATNQLAYEQPLNTSDVAGDADDTDDTVYPGAFDFNDHKDNNQDGVIDENNHNPVADDESFEVQQDSTLIIPVADLLAGDTDSDGDSLKVTGVSAAINGTVTFDDKGDADPTNDEIAFTPTAGFTGGASFEYTLSDGFGGADSGKVNLDVLSNEPSINSIIGTSGSDYLVGTNNPDLIRSLAGSYDRMLGGAGEDIFVFGEETYNGIRERDVIMDYEVGVDTIAFDNAADIGSIRATSTGAVIFMNDDLDAIYVIGQGVTPDNLTISTDLWL</sequence>
<dbReference type="InterPro" id="IPR040853">
    <property type="entry name" value="RapA2_cadherin-like"/>
</dbReference>
<dbReference type="NCBIfam" id="NF012211">
    <property type="entry name" value="tand_rpt_95"/>
    <property type="match status" value="2"/>
</dbReference>
<evidence type="ECO:0000313" key="7">
    <source>
        <dbReference type="EMBL" id="MCQ8129624.1"/>
    </source>
</evidence>
<dbReference type="Proteomes" id="UP001524586">
    <property type="component" value="Unassembled WGS sequence"/>
</dbReference>
<dbReference type="Pfam" id="PF08548">
    <property type="entry name" value="Peptidase_M10_C"/>
    <property type="match status" value="1"/>
</dbReference>
<accession>A0ABT1U6Z2</accession>
<dbReference type="InterPro" id="IPR013858">
    <property type="entry name" value="Peptidase_M10B_C"/>
</dbReference>
<dbReference type="Gene3D" id="2.60.40.2810">
    <property type="match status" value="1"/>
</dbReference>
<dbReference type="EMBL" id="JANIBK010000085">
    <property type="protein sequence ID" value="MCQ8129624.1"/>
    <property type="molecule type" value="Genomic_DNA"/>
</dbReference>
<comment type="caution">
    <text evidence="7">The sequence shown here is derived from an EMBL/GenBank/DDBJ whole genome shotgun (WGS) entry which is preliminary data.</text>
</comment>
<reference evidence="7 8" key="1">
    <citation type="submission" date="2022-07" db="EMBL/GenBank/DDBJ databases">
        <title>Methylomonas rivi sp. nov., Methylomonas rosea sp. nov., Methylomonas aureus sp. nov. and Methylomonas subterranea sp. nov., four novel methanotrophs isolated from a freshwater creek and the deep terrestrial subsurface.</title>
        <authorList>
            <person name="Abin C."/>
            <person name="Sankaranarayanan K."/>
            <person name="Garner C."/>
            <person name="Sindelar R."/>
            <person name="Kotary K."/>
            <person name="Garner R."/>
            <person name="Barclay S."/>
            <person name="Lawson P."/>
            <person name="Krumholz L."/>
        </authorList>
    </citation>
    <scope>NUCLEOTIDE SEQUENCE [LARGE SCALE GENOMIC DNA]</scope>
    <source>
        <strain evidence="7 8">WSC-6</strain>
    </source>
</reference>
<organism evidence="7 8">
    <name type="scientific">Methylomonas rivi</name>
    <dbReference type="NCBI Taxonomy" id="2952226"/>
    <lineage>
        <taxon>Bacteria</taxon>
        <taxon>Pseudomonadati</taxon>
        <taxon>Pseudomonadota</taxon>
        <taxon>Gammaproteobacteria</taxon>
        <taxon>Methylococcales</taxon>
        <taxon>Methylococcaceae</taxon>
        <taxon>Methylomonas</taxon>
    </lineage>
</organism>
<comment type="subcellular location">
    <subcellularLocation>
        <location evidence="1">Secreted</location>
    </subcellularLocation>
</comment>
<evidence type="ECO:0000256" key="1">
    <source>
        <dbReference type="ARBA" id="ARBA00004613"/>
    </source>
</evidence>
<evidence type="ECO:0000259" key="4">
    <source>
        <dbReference type="Pfam" id="PF08548"/>
    </source>
</evidence>
<feature type="domain" description="RapA2 cadherin-like" evidence="5">
    <location>
        <begin position="212"/>
        <end position="281"/>
    </location>
</feature>
<proteinExistence type="predicted"/>
<dbReference type="InterPro" id="IPR010221">
    <property type="entry name" value="VCBS_dom"/>
</dbReference>
<protein>
    <submittedName>
        <fullName evidence="7">Ig-like domain-containing protein</fullName>
    </submittedName>
</protein>
<dbReference type="Pfam" id="PF17892">
    <property type="entry name" value="Cadherin_5"/>
    <property type="match status" value="1"/>
</dbReference>
<feature type="domain" description="Peptidase M10 serralysin C-terminal" evidence="4">
    <location>
        <begin position="495"/>
        <end position="569"/>
    </location>
</feature>
<evidence type="ECO:0000256" key="3">
    <source>
        <dbReference type="ARBA" id="ARBA00022737"/>
    </source>
</evidence>
<gene>
    <name evidence="7" type="ORF">NP596_14265</name>
</gene>
<keyword evidence="2" id="KW-0964">Secreted</keyword>
<evidence type="ECO:0000259" key="5">
    <source>
        <dbReference type="Pfam" id="PF17803"/>
    </source>
</evidence>
<dbReference type="InterPro" id="IPR041690">
    <property type="entry name" value="Cadherin_5"/>
</dbReference>
<dbReference type="NCBIfam" id="TIGR01965">
    <property type="entry name" value="VCBS_repeat"/>
    <property type="match status" value="2"/>
</dbReference>
<evidence type="ECO:0000259" key="6">
    <source>
        <dbReference type="Pfam" id="PF17892"/>
    </source>
</evidence>
<feature type="domain" description="Cadherin-like" evidence="6">
    <location>
        <begin position="393"/>
        <end position="492"/>
    </location>
</feature>
<keyword evidence="3" id="KW-0677">Repeat</keyword>
<keyword evidence="8" id="KW-1185">Reference proteome</keyword>
<evidence type="ECO:0000256" key="2">
    <source>
        <dbReference type="ARBA" id="ARBA00022525"/>
    </source>
</evidence>